<organism evidence="1 2">
    <name type="scientific">Fibrisoma montanum</name>
    <dbReference type="NCBI Taxonomy" id="2305895"/>
    <lineage>
        <taxon>Bacteria</taxon>
        <taxon>Pseudomonadati</taxon>
        <taxon>Bacteroidota</taxon>
        <taxon>Cytophagia</taxon>
        <taxon>Cytophagales</taxon>
        <taxon>Spirosomataceae</taxon>
        <taxon>Fibrisoma</taxon>
    </lineage>
</organism>
<proteinExistence type="predicted"/>
<dbReference type="OrthoDB" id="843771at2"/>
<keyword evidence="2" id="KW-1185">Reference proteome</keyword>
<dbReference type="InterPro" id="IPR041662">
    <property type="entry name" value="SusD-like_2"/>
</dbReference>
<evidence type="ECO:0000313" key="2">
    <source>
        <dbReference type="Proteomes" id="UP000283523"/>
    </source>
</evidence>
<keyword evidence="1" id="KW-0449">Lipoprotein</keyword>
<evidence type="ECO:0000313" key="1">
    <source>
        <dbReference type="EMBL" id="RIV20484.1"/>
    </source>
</evidence>
<sequence length="504" mass="55819">MKSITYILSILFLLVVTSCDNEFEQINNNPNVPTQVSPDLLLAGVIRNTINDQVNEAWGIGNIVVQHTAKIQFVNEDRYLWGERNGVWNSVYGNMRNVQNIISLATASQQNNYLGVGLVLKSWLFSIATDTYGDIPYADATKAKSDGVYAPKYDTQEVVYNGILADLKRANEILGTSSESISGDILFGGGSGAIIKWRKLANSLRIRYLMRISNRRNVGPDLQEILSDQAKFPIFESNADNAALVYQATAPNQWPLYGSRVGSFDEFRASKPLVDRLTALNDPRLPIFARPVERPSSAGRVEYTGIPNGLGDTPALSYNGGPQGVSRVGLSFACLVCSTPAPVPNVMRGLLMTFAELQFLLAEAREKGLITTGSAETYYLDGIRANFDFYRAIVPTEYGINVTPPATYFTQPGVAYTGTQQEKLQKIGTQKWVALFFNGLEAWFDWRRTGIPTVTPGPDNLNNNRVPVRYPYPLNEQSLNGTNRTEAVTRQGTDDINTPVWWDK</sequence>
<dbReference type="InterPro" id="IPR011990">
    <property type="entry name" value="TPR-like_helical_dom_sf"/>
</dbReference>
<dbReference type="AlphaFoldDB" id="A0A418M498"/>
<dbReference type="SUPFAM" id="SSF48452">
    <property type="entry name" value="TPR-like"/>
    <property type="match status" value="1"/>
</dbReference>
<dbReference type="EMBL" id="QXED01000006">
    <property type="protein sequence ID" value="RIV20484.1"/>
    <property type="molecule type" value="Genomic_DNA"/>
</dbReference>
<reference evidence="1 2" key="1">
    <citation type="submission" date="2018-08" db="EMBL/GenBank/DDBJ databases">
        <title>Fibrisoma montanum sp. nov., isolated from Danxia mountain soil.</title>
        <authorList>
            <person name="Huang Y."/>
        </authorList>
    </citation>
    <scope>NUCLEOTIDE SEQUENCE [LARGE SCALE GENOMIC DNA]</scope>
    <source>
        <strain evidence="1 2">HYT19</strain>
    </source>
</reference>
<name>A0A418M498_9BACT</name>
<dbReference type="RefSeq" id="WP_119669652.1">
    <property type="nucleotide sequence ID" value="NZ_QXED01000006.1"/>
</dbReference>
<accession>A0A418M498</accession>
<protein>
    <submittedName>
        <fullName evidence="1">SusD/RagB family nutrient-binding outer membrane lipoprotein</fullName>
    </submittedName>
</protein>
<dbReference type="Proteomes" id="UP000283523">
    <property type="component" value="Unassembled WGS sequence"/>
</dbReference>
<gene>
    <name evidence="1" type="ORF">DYU11_20780</name>
</gene>
<dbReference type="Pfam" id="PF12771">
    <property type="entry name" value="SusD-like_2"/>
    <property type="match status" value="1"/>
</dbReference>
<dbReference type="Gene3D" id="1.25.40.390">
    <property type="match status" value="1"/>
</dbReference>
<dbReference type="PROSITE" id="PS51257">
    <property type="entry name" value="PROKAR_LIPOPROTEIN"/>
    <property type="match status" value="1"/>
</dbReference>
<comment type="caution">
    <text evidence="1">The sequence shown here is derived from an EMBL/GenBank/DDBJ whole genome shotgun (WGS) entry which is preliminary data.</text>
</comment>